<dbReference type="CDD" id="cd16442">
    <property type="entry name" value="BPL"/>
    <property type="match status" value="1"/>
</dbReference>
<dbReference type="NCBIfam" id="TIGR00121">
    <property type="entry name" value="birA_ligase"/>
    <property type="match status" value="1"/>
</dbReference>
<evidence type="ECO:0000256" key="1">
    <source>
        <dbReference type="ARBA" id="ARBA00022598"/>
    </source>
</evidence>
<evidence type="ECO:0000259" key="7">
    <source>
        <dbReference type="PROSITE" id="PS51733"/>
    </source>
</evidence>
<dbReference type="Pfam" id="PF03099">
    <property type="entry name" value="BPL_LplA_LipB"/>
    <property type="match status" value="1"/>
</dbReference>
<dbReference type="EMBL" id="SSHH01000002">
    <property type="protein sequence ID" value="TIX50753.1"/>
    <property type="molecule type" value="Genomic_DNA"/>
</dbReference>
<dbReference type="Pfam" id="PF02237">
    <property type="entry name" value="BPL_C"/>
    <property type="match status" value="1"/>
</dbReference>
<evidence type="ECO:0000256" key="3">
    <source>
        <dbReference type="ARBA" id="ARBA00022840"/>
    </source>
</evidence>
<dbReference type="Proteomes" id="UP000309389">
    <property type="component" value="Unassembled WGS sequence"/>
</dbReference>
<dbReference type="InterPro" id="IPR004408">
    <property type="entry name" value="Biotin_CoA_COase_ligase"/>
</dbReference>
<comment type="caution">
    <text evidence="8">The sequence shown here is derived from an EMBL/GenBank/DDBJ whole genome shotgun (WGS) entry which is preliminary data.</text>
</comment>
<dbReference type="SUPFAM" id="SSF55681">
    <property type="entry name" value="Class II aaRS and biotin synthetases"/>
    <property type="match status" value="1"/>
</dbReference>
<keyword evidence="1 8" id="KW-0436">Ligase</keyword>
<comment type="catalytic activity">
    <reaction evidence="6">
        <text>biotin + L-lysyl-[protein] + ATP = N(6)-biotinyl-L-lysyl-[protein] + AMP + diphosphate + H(+)</text>
        <dbReference type="Rhea" id="RHEA:11756"/>
        <dbReference type="Rhea" id="RHEA-COMP:9752"/>
        <dbReference type="Rhea" id="RHEA-COMP:10505"/>
        <dbReference type="ChEBI" id="CHEBI:15378"/>
        <dbReference type="ChEBI" id="CHEBI:29969"/>
        <dbReference type="ChEBI" id="CHEBI:30616"/>
        <dbReference type="ChEBI" id="CHEBI:33019"/>
        <dbReference type="ChEBI" id="CHEBI:57586"/>
        <dbReference type="ChEBI" id="CHEBI:83144"/>
        <dbReference type="ChEBI" id="CHEBI:456215"/>
        <dbReference type="EC" id="6.3.4.15"/>
    </reaction>
</comment>
<dbReference type="OrthoDB" id="9807064at2"/>
<accession>A0A4V4U8P7</accession>
<dbReference type="Gene3D" id="3.30.930.10">
    <property type="entry name" value="Bira Bifunctional Protein, Domain 2"/>
    <property type="match status" value="1"/>
</dbReference>
<evidence type="ECO:0000256" key="5">
    <source>
        <dbReference type="ARBA" id="ARBA00024227"/>
    </source>
</evidence>
<keyword evidence="4" id="KW-0092">Biotin</keyword>
<dbReference type="InterPro" id="IPR003142">
    <property type="entry name" value="BPL_C"/>
</dbReference>
<reference evidence="8 9" key="1">
    <citation type="submission" date="2019-04" db="EMBL/GenBank/DDBJ databases">
        <title>Altererythrobacter aquimixticola sp. nov., isolated from sediment of junction between the ocean and a freshwater spring.</title>
        <authorList>
            <person name="Yoon J.-H."/>
        </authorList>
    </citation>
    <scope>NUCLEOTIDE SEQUENCE [LARGE SCALE GENOMIC DNA]</scope>
    <source>
        <strain evidence="8 9">SSKS-13</strain>
    </source>
</reference>
<evidence type="ECO:0000313" key="9">
    <source>
        <dbReference type="Proteomes" id="UP000309389"/>
    </source>
</evidence>
<dbReference type="PANTHER" id="PTHR12835">
    <property type="entry name" value="BIOTIN PROTEIN LIGASE"/>
    <property type="match status" value="1"/>
</dbReference>
<feature type="domain" description="BPL/LPL catalytic" evidence="7">
    <location>
        <begin position="1"/>
        <end position="168"/>
    </location>
</feature>
<dbReference type="AlphaFoldDB" id="A0A4V4U8P7"/>
<keyword evidence="2" id="KW-0547">Nucleotide-binding</keyword>
<organism evidence="8 9">
    <name type="scientific">Alteraurantiacibacter aquimixticola</name>
    <dbReference type="NCBI Taxonomy" id="2489173"/>
    <lineage>
        <taxon>Bacteria</taxon>
        <taxon>Pseudomonadati</taxon>
        <taxon>Pseudomonadota</taxon>
        <taxon>Alphaproteobacteria</taxon>
        <taxon>Sphingomonadales</taxon>
        <taxon>Erythrobacteraceae</taxon>
        <taxon>Alteraurantiacibacter</taxon>
    </lineage>
</organism>
<dbReference type="GO" id="GO:0005737">
    <property type="term" value="C:cytoplasm"/>
    <property type="evidence" value="ECO:0007669"/>
    <property type="project" value="TreeGrafter"/>
</dbReference>
<evidence type="ECO:0000313" key="8">
    <source>
        <dbReference type="EMBL" id="TIX50753.1"/>
    </source>
</evidence>
<dbReference type="SUPFAM" id="SSF50037">
    <property type="entry name" value="C-terminal domain of transcriptional repressors"/>
    <property type="match status" value="1"/>
</dbReference>
<evidence type="ECO:0000256" key="4">
    <source>
        <dbReference type="ARBA" id="ARBA00023267"/>
    </source>
</evidence>
<keyword evidence="3" id="KW-0067">ATP-binding</keyword>
<gene>
    <name evidence="8" type="ORF">E5222_06765</name>
</gene>
<dbReference type="EC" id="6.3.4.15" evidence="5"/>
<dbReference type="GO" id="GO:0005524">
    <property type="term" value="F:ATP binding"/>
    <property type="evidence" value="ECO:0007669"/>
    <property type="project" value="UniProtKB-KW"/>
</dbReference>
<dbReference type="Gene3D" id="2.30.30.100">
    <property type="match status" value="1"/>
</dbReference>
<dbReference type="GO" id="GO:0004077">
    <property type="term" value="F:biotin--[biotin carboxyl-carrier protein] ligase activity"/>
    <property type="evidence" value="ECO:0007669"/>
    <property type="project" value="UniProtKB-EC"/>
</dbReference>
<dbReference type="PANTHER" id="PTHR12835:SF5">
    <property type="entry name" value="BIOTIN--PROTEIN LIGASE"/>
    <property type="match status" value="1"/>
</dbReference>
<protein>
    <recommendedName>
        <fullName evidence="5">biotin--[biotin carboxyl-carrier protein] ligase</fullName>
        <ecNumber evidence="5">6.3.4.15</ecNumber>
    </recommendedName>
</protein>
<dbReference type="InterPro" id="IPR045864">
    <property type="entry name" value="aa-tRNA-synth_II/BPL/LPL"/>
</dbReference>
<proteinExistence type="predicted"/>
<dbReference type="InterPro" id="IPR004143">
    <property type="entry name" value="BPL_LPL_catalytic"/>
</dbReference>
<dbReference type="InterPro" id="IPR008988">
    <property type="entry name" value="Transcriptional_repressor_C"/>
</dbReference>
<name>A0A4V4U8P7_9SPHN</name>
<evidence type="ECO:0000256" key="2">
    <source>
        <dbReference type="ARBA" id="ARBA00022741"/>
    </source>
</evidence>
<keyword evidence="9" id="KW-1185">Reference proteome</keyword>
<evidence type="ECO:0000256" key="6">
    <source>
        <dbReference type="ARBA" id="ARBA00047846"/>
    </source>
</evidence>
<dbReference type="PROSITE" id="PS51733">
    <property type="entry name" value="BPL_LPL_CATALYTIC"/>
    <property type="match status" value="1"/>
</dbReference>
<sequence length="235" mass="25434">MVPETGSTNADLLARLAGGEVIPEGSWLIADRQVQGRGRQGRHWLDAPGNFMGSTVVHGQAGDPVPASLSFVAALALYETLCSHVPDPAQLRLKWPNDVLLSDTKLCGILLEREGRHTVVGIGVNLAKAPQTADRATISLADKGARADRDLFAQDLACQFETELARWRETGTGQLFRRWLAAAHVEGTRLTVHDEQGKTITGSFLGLEPDGALRLQLEDGTPHVVYAGEVVWERS</sequence>